<dbReference type="EC" id="4.2.2.29" evidence="7"/>
<evidence type="ECO:0000256" key="1">
    <source>
        <dbReference type="ARBA" id="ARBA00022475"/>
    </source>
</evidence>
<dbReference type="RefSeq" id="WP_313501203.1">
    <property type="nucleotide sequence ID" value="NZ_CP134879.1"/>
</dbReference>
<dbReference type="GO" id="GO:0071555">
    <property type="term" value="P:cell wall organization"/>
    <property type="evidence" value="ECO:0007669"/>
    <property type="project" value="UniProtKB-KW"/>
</dbReference>
<dbReference type="PANTHER" id="PTHR30518:SF2">
    <property type="entry name" value="ENDOLYTIC MUREIN TRANSGLYCOSYLASE"/>
    <property type="match status" value="1"/>
</dbReference>
<name>A0AA96J809_9MICO</name>
<dbReference type="Gene3D" id="3.30.1490.480">
    <property type="entry name" value="Endolytic murein transglycosylase"/>
    <property type="match status" value="1"/>
</dbReference>
<reference evidence="8 10" key="1">
    <citation type="submission" date="2023-09" db="EMBL/GenBank/DDBJ databases">
        <title>Demequina sp. a novel bacteria isolated from Capsicum annuum.</title>
        <authorList>
            <person name="Humaira Z."/>
            <person name="Lee J."/>
            <person name="Cho D."/>
        </authorList>
    </citation>
    <scope>NUCLEOTIDE SEQUENCE [LARGE SCALE GENOMIC DNA]</scope>
    <source>
        <strain evidence="8 10">OYTSA14</strain>
        <strain evidence="9">PMTSA13</strain>
    </source>
</reference>
<dbReference type="GO" id="GO:0009252">
    <property type="term" value="P:peptidoglycan biosynthetic process"/>
    <property type="evidence" value="ECO:0007669"/>
    <property type="project" value="UniProtKB-UniRule"/>
</dbReference>
<evidence type="ECO:0000256" key="2">
    <source>
        <dbReference type="ARBA" id="ARBA00022692"/>
    </source>
</evidence>
<evidence type="ECO:0000313" key="10">
    <source>
        <dbReference type="Proteomes" id="UP001304125"/>
    </source>
</evidence>
<keyword evidence="6 7" id="KW-0961">Cell wall biogenesis/degradation</keyword>
<dbReference type="AlphaFoldDB" id="A0AA96J809"/>
<dbReference type="EMBL" id="CP134880">
    <property type="protein sequence ID" value="WNM28663.1"/>
    <property type="molecule type" value="Genomic_DNA"/>
</dbReference>
<protein>
    <recommendedName>
        <fullName evidence="7">Endolytic murein transglycosylase</fullName>
        <ecNumber evidence="7">4.2.2.29</ecNumber>
    </recommendedName>
    <alternativeName>
        <fullName evidence="7">Peptidoglycan lytic transglycosylase</fullName>
    </alternativeName>
    <alternativeName>
        <fullName evidence="7">Peptidoglycan polymerization terminase</fullName>
    </alternativeName>
</protein>
<keyword evidence="2 7" id="KW-0812">Transmembrane</keyword>
<keyword evidence="1 7" id="KW-1003">Cell membrane</keyword>
<evidence type="ECO:0000256" key="7">
    <source>
        <dbReference type="HAMAP-Rule" id="MF_02065"/>
    </source>
</evidence>
<dbReference type="CDD" id="cd08010">
    <property type="entry name" value="MltG_like"/>
    <property type="match status" value="1"/>
</dbReference>
<keyword evidence="5 7" id="KW-0456">Lyase</keyword>
<dbReference type="InterPro" id="IPR003770">
    <property type="entry name" value="MLTG-like"/>
</dbReference>
<evidence type="ECO:0000256" key="5">
    <source>
        <dbReference type="ARBA" id="ARBA00023239"/>
    </source>
</evidence>
<dbReference type="Proteomes" id="UP001303408">
    <property type="component" value="Chromosome"/>
</dbReference>
<evidence type="ECO:0000256" key="6">
    <source>
        <dbReference type="ARBA" id="ARBA00023316"/>
    </source>
</evidence>
<feature type="transmembrane region" description="Helical" evidence="7">
    <location>
        <begin position="32"/>
        <end position="55"/>
    </location>
</feature>
<dbReference type="GO" id="GO:0005886">
    <property type="term" value="C:plasma membrane"/>
    <property type="evidence" value="ECO:0007669"/>
    <property type="project" value="UniProtKB-SubCell"/>
</dbReference>
<keyword evidence="4 7" id="KW-0472">Membrane</keyword>
<accession>A0AA96JC16</accession>
<comment type="catalytic activity">
    <reaction evidence="7">
        <text>a peptidoglycan chain = a peptidoglycan chain with N-acetyl-1,6-anhydromuramyl-[peptide] at the reducing end + a peptidoglycan chain with N-acetylglucosamine at the non-reducing end.</text>
        <dbReference type="EC" id="4.2.2.29"/>
    </reaction>
</comment>
<evidence type="ECO:0000256" key="4">
    <source>
        <dbReference type="ARBA" id="ARBA00023136"/>
    </source>
</evidence>
<proteinExistence type="inferred from homology"/>
<comment type="function">
    <text evidence="7">Functions as a peptidoglycan terminase that cleaves nascent peptidoglycan strands endolytically to terminate their elongation.</text>
</comment>
<accession>A0AA96J809</accession>
<dbReference type="KEGG" id="dcp:RN607_06560"/>
<dbReference type="GO" id="GO:0008932">
    <property type="term" value="F:lytic endotransglycosylase activity"/>
    <property type="evidence" value="ECO:0007669"/>
    <property type="project" value="UniProtKB-UniRule"/>
</dbReference>
<keyword evidence="3 7" id="KW-1133">Transmembrane helix</keyword>
<dbReference type="HAMAP" id="MF_02065">
    <property type="entry name" value="MltG"/>
    <property type="match status" value="1"/>
</dbReference>
<keyword evidence="10" id="KW-1185">Reference proteome</keyword>
<comment type="similarity">
    <text evidence="7">Belongs to the transglycosylase MltG family.</text>
</comment>
<dbReference type="EMBL" id="CP134879">
    <property type="protein sequence ID" value="WNM25767.1"/>
    <property type="molecule type" value="Genomic_DNA"/>
</dbReference>
<gene>
    <name evidence="7 8" type="primary">mltG</name>
    <name evidence="8" type="ORF">RN606_06355</name>
    <name evidence="9" type="ORF">RN607_06560</name>
</gene>
<dbReference type="PANTHER" id="PTHR30518">
    <property type="entry name" value="ENDOLYTIC MUREIN TRANSGLYCOSYLASE"/>
    <property type="match status" value="1"/>
</dbReference>
<feature type="site" description="Important for catalytic activity" evidence="7">
    <location>
        <position position="250"/>
    </location>
</feature>
<evidence type="ECO:0000313" key="8">
    <source>
        <dbReference type="EMBL" id="WNM25767.1"/>
    </source>
</evidence>
<organism evidence="8 10">
    <name type="scientific">Demequina capsici</name>
    <dbReference type="NCBI Taxonomy" id="3075620"/>
    <lineage>
        <taxon>Bacteria</taxon>
        <taxon>Bacillati</taxon>
        <taxon>Actinomycetota</taxon>
        <taxon>Actinomycetes</taxon>
        <taxon>Micrococcales</taxon>
        <taxon>Demequinaceae</taxon>
        <taxon>Demequina</taxon>
    </lineage>
</organism>
<evidence type="ECO:0000313" key="9">
    <source>
        <dbReference type="EMBL" id="WNM28663.1"/>
    </source>
</evidence>
<dbReference type="NCBIfam" id="TIGR00247">
    <property type="entry name" value="endolytic transglycosylase MltG"/>
    <property type="match status" value="1"/>
</dbReference>
<evidence type="ECO:0000256" key="3">
    <source>
        <dbReference type="ARBA" id="ARBA00022989"/>
    </source>
</evidence>
<sequence>MTDLFEAETASTTSLDMRRLQRRQRRATRRKWTLVASAVALVVLALGSSVAYSFVKSLSPSESAVADYTGAGSGSIQVVVEAGDTGADIAQTLYDAGVIASTEAFIVAWNQNPDSSSISAGYYFMQREMQASLALDQLLNPDYRDVRTLTVIEGKTLDTYYQKIADLTEYSLDDVKAAAADSAAIGLPAEANGNLEGWLFPSTYTFNPGVTPTDVLSKMVSTTVEVLDRNGVAPEDYERILTVASLVEREAGTDEDRPMIAGVIYNRLAIDMPLQLDSTVHYFAPSDSVFTSDADRAIDNPYNTYLYTGLPPGPIAAPGEASIQAAVNPTQHDYLYFVTVNLTTKETRYAVTYADHLKNVQLLQDWYAANGG</sequence>
<dbReference type="Pfam" id="PF02618">
    <property type="entry name" value="YceG"/>
    <property type="match status" value="1"/>
</dbReference>
<comment type="subcellular location">
    <subcellularLocation>
        <location evidence="7">Cell membrane</location>
        <topology evidence="7">Single-pass membrane protein</topology>
    </subcellularLocation>
</comment>
<dbReference type="Proteomes" id="UP001304125">
    <property type="component" value="Chromosome"/>
</dbReference>